<protein>
    <submittedName>
        <fullName evidence="1">Uncharacterized protein</fullName>
    </submittedName>
</protein>
<organism evidence="1">
    <name type="scientific">Rhizophora mucronata</name>
    <name type="common">Asiatic mangrove</name>
    <dbReference type="NCBI Taxonomy" id="61149"/>
    <lineage>
        <taxon>Eukaryota</taxon>
        <taxon>Viridiplantae</taxon>
        <taxon>Streptophyta</taxon>
        <taxon>Embryophyta</taxon>
        <taxon>Tracheophyta</taxon>
        <taxon>Spermatophyta</taxon>
        <taxon>Magnoliopsida</taxon>
        <taxon>eudicotyledons</taxon>
        <taxon>Gunneridae</taxon>
        <taxon>Pentapetalae</taxon>
        <taxon>rosids</taxon>
        <taxon>fabids</taxon>
        <taxon>Malpighiales</taxon>
        <taxon>Rhizophoraceae</taxon>
        <taxon>Rhizophora</taxon>
    </lineage>
</organism>
<sequence length="37" mass="4404">MHNYSTYRAAQLVGKIKFDKKSCTFHRNGNTHLYFIL</sequence>
<proteinExistence type="predicted"/>
<evidence type="ECO:0000313" key="1">
    <source>
        <dbReference type="EMBL" id="MBX31791.1"/>
    </source>
</evidence>
<dbReference type="EMBL" id="GGEC01051307">
    <property type="protein sequence ID" value="MBX31791.1"/>
    <property type="molecule type" value="Transcribed_RNA"/>
</dbReference>
<accession>A0A2P2MNH6</accession>
<dbReference type="AlphaFoldDB" id="A0A2P2MNH6"/>
<reference evidence="1" key="1">
    <citation type="submission" date="2018-02" db="EMBL/GenBank/DDBJ databases">
        <title>Rhizophora mucronata_Transcriptome.</title>
        <authorList>
            <person name="Meera S.P."/>
            <person name="Sreeshan A."/>
            <person name="Augustine A."/>
        </authorList>
    </citation>
    <scope>NUCLEOTIDE SEQUENCE</scope>
    <source>
        <tissue evidence="1">Leaf</tissue>
    </source>
</reference>
<name>A0A2P2MNH6_RHIMU</name>